<dbReference type="EMBL" id="JACJTA010000058">
    <property type="protein sequence ID" value="MBD2607249.1"/>
    <property type="molecule type" value="Genomic_DNA"/>
</dbReference>
<gene>
    <name evidence="2" type="ORF">H6G81_22650</name>
</gene>
<organism evidence="2 3">
    <name type="scientific">Scytonema hofmannii FACHB-248</name>
    <dbReference type="NCBI Taxonomy" id="1842502"/>
    <lineage>
        <taxon>Bacteria</taxon>
        <taxon>Bacillati</taxon>
        <taxon>Cyanobacteriota</taxon>
        <taxon>Cyanophyceae</taxon>
        <taxon>Nostocales</taxon>
        <taxon>Scytonemataceae</taxon>
        <taxon>Scytonema</taxon>
    </lineage>
</organism>
<evidence type="ECO:0000313" key="2">
    <source>
        <dbReference type="EMBL" id="MBD2607249.1"/>
    </source>
</evidence>
<dbReference type="RefSeq" id="WP_029634580.1">
    <property type="nucleotide sequence ID" value="NZ_JACJTA010000058.1"/>
</dbReference>
<accession>A0ABR8GUQ9</accession>
<sequence length="72" mass="7850">MRATISLLITGLVLSSLAFNFQAIANCLSNLLLSFCDSEQLISAKPQSSKPSQPDMPVPHRGSGRKQLMQYV</sequence>
<dbReference type="Proteomes" id="UP000660380">
    <property type="component" value="Unassembled WGS sequence"/>
</dbReference>
<reference evidence="2 3" key="1">
    <citation type="journal article" date="2020" name="ISME J.">
        <title>Comparative genomics reveals insights into cyanobacterial evolution and habitat adaptation.</title>
        <authorList>
            <person name="Chen M.Y."/>
            <person name="Teng W.K."/>
            <person name="Zhao L."/>
            <person name="Hu C.X."/>
            <person name="Zhou Y.K."/>
            <person name="Han B.P."/>
            <person name="Song L.R."/>
            <person name="Shu W.S."/>
        </authorList>
    </citation>
    <scope>NUCLEOTIDE SEQUENCE [LARGE SCALE GENOMIC DNA]</scope>
    <source>
        <strain evidence="2 3">FACHB-248</strain>
    </source>
</reference>
<proteinExistence type="predicted"/>
<evidence type="ECO:0000256" key="1">
    <source>
        <dbReference type="SAM" id="MobiDB-lite"/>
    </source>
</evidence>
<keyword evidence="3" id="KW-1185">Reference proteome</keyword>
<evidence type="ECO:0000313" key="3">
    <source>
        <dbReference type="Proteomes" id="UP000660380"/>
    </source>
</evidence>
<comment type="caution">
    <text evidence="2">The sequence shown here is derived from an EMBL/GenBank/DDBJ whole genome shotgun (WGS) entry which is preliminary data.</text>
</comment>
<feature type="region of interest" description="Disordered" evidence="1">
    <location>
        <begin position="43"/>
        <end position="72"/>
    </location>
</feature>
<protein>
    <submittedName>
        <fullName evidence="2">Uncharacterized protein</fullName>
    </submittedName>
</protein>
<dbReference type="InterPro" id="IPR058097">
    <property type="entry name" value="PatX"/>
</dbReference>
<dbReference type="NCBIfam" id="NF047413">
    <property type="entry name" value="heterocyst_PatX"/>
    <property type="match status" value="1"/>
</dbReference>
<name>A0ABR8GUQ9_9CYAN</name>